<evidence type="ECO:0000256" key="2">
    <source>
        <dbReference type="ARBA" id="ARBA00022629"/>
    </source>
</evidence>
<evidence type="ECO:0000256" key="4">
    <source>
        <dbReference type="ARBA" id="ARBA00022741"/>
    </source>
</evidence>
<dbReference type="Pfam" id="PF00370">
    <property type="entry name" value="FGGY_N"/>
    <property type="match status" value="1"/>
</dbReference>
<evidence type="ECO:0000256" key="6">
    <source>
        <dbReference type="ARBA" id="ARBA00022840"/>
    </source>
</evidence>
<evidence type="ECO:0000256" key="1">
    <source>
        <dbReference type="ARBA" id="ARBA00009156"/>
    </source>
</evidence>
<comment type="caution">
    <text evidence="11">The sequence shown here is derived from an EMBL/GenBank/DDBJ whole genome shotgun (WGS) entry which is preliminary data.</text>
</comment>
<dbReference type="InterPro" id="IPR018485">
    <property type="entry name" value="FGGY_C"/>
</dbReference>
<evidence type="ECO:0000256" key="5">
    <source>
        <dbReference type="ARBA" id="ARBA00022777"/>
    </source>
</evidence>
<dbReference type="SUPFAM" id="SSF53067">
    <property type="entry name" value="Actin-like ATPase domain"/>
    <property type="match status" value="2"/>
</dbReference>
<dbReference type="InterPro" id="IPR006000">
    <property type="entry name" value="Xylulokinase"/>
</dbReference>
<feature type="active site" description="Proton acceptor" evidence="7">
    <location>
        <position position="224"/>
    </location>
</feature>
<dbReference type="GO" id="GO:0005998">
    <property type="term" value="P:xylulose catabolic process"/>
    <property type="evidence" value="ECO:0007669"/>
    <property type="project" value="UniProtKB-UniRule"/>
</dbReference>
<dbReference type="EMBL" id="MBQD01000022">
    <property type="protein sequence ID" value="OCL33355.1"/>
    <property type="molecule type" value="Genomic_DNA"/>
</dbReference>
<keyword evidence="3 7" id="KW-0808">Transferase</keyword>
<evidence type="ECO:0000313" key="12">
    <source>
        <dbReference type="Proteomes" id="UP000093501"/>
    </source>
</evidence>
<dbReference type="PIRSF" id="PIRSF000538">
    <property type="entry name" value="GlpK"/>
    <property type="match status" value="1"/>
</dbReference>
<dbReference type="PANTHER" id="PTHR43095:SF5">
    <property type="entry name" value="XYLULOSE KINASE"/>
    <property type="match status" value="1"/>
</dbReference>
<reference evidence="12" key="1">
    <citation type="submission" date="2016-07" db="EMBL/GenBank/DDBJ databases">
        <authorList>
            <person name="Florea S."/>
            <person name="Webb J.S."/>
            <person name="Jaromczyk J."/>
            <person name="Schardl C.L."/>
        </authorList>
    </citation>
    <scope>NUCLEOTIDE SEQUENCE [LARGE SCALE GENOMIC DNA]</scope>
    <source>
        <strain evidence="12">IPBSL-7</strain>
    </source>
</reference>
<feature type="domain" description="Carbohydrate kinase FGGY N-terminal" evidence="9">
    <location>
        <begin position="4"/>
        <end position="205"/>
    </location>
</feature>
<comment type="function">
    <text evidence="7">Catalyzes the phosphorylation of D-xylulose to D-xylulose 5-phosphate.</text>
</comment>
<evidence type="ECO:0000256" key="7">
    <source>
        <dbReference type="HAMAP-Rule" id="MF_02220"/>
    </source>
</evidence>
<organism evidence="11 12">
    <name type="scientific">Tessaracoccus lapidicaptus</name>
    <dbReference type="NCBI Taxonomy" id="1427523"/>
    <lineage>
        <taxon>Bacteria</taxon>
        <taxon>Bacillati</taxon>
        <taxon>Actinomycetota</taxon>
        <taxon>Actinomycetes</taxon>
        <taxon>Propionibacteriales</taxon>
        <taxon>Propionibacteriaceae</taxon>
        <taxon>Tessaracoccus</taxon>
    </lineage>
</organism>
<dbReference type="GO" id="GO:0004856">
    <property type="term" value="F:D-xylulokinase activity"/>
    <property type="evidence" value="ECO:0007669"/>
    <property type="project" value="UniProtKB-UniRule"/>
</dbReference>
<dbReference type="Gene3D" id="3.30.420.40">
    <property type="match status" value="2"/>
</dbReference>
<dbReference type="RefSeq" id="WP_068751920.1">
    <property type="nucleotide sequence ID" value="NZ_LR214441.1"/>
</dbReference>
<evidence type="ECO:0000259" key="10">
    <source>
        <dbReference type="Pfam" id="PF02782"/>
    </source>
</evidence>
<dbReference type="Pfam" id="PF02782">
    <property type="entry name" value="FGGY_C"/>
    <property type="match status" value="1"/>
</dbReference>
<evidence type="ECO:0000259" key="9">
    <source>
        <dbReference type="Pfam" id="PF00370"/>
    </source>
</evidence>
<evidence type="ECO:0000256" key="8">
    <source>
        <dbReference type="RuleBase" id="RU364073"/>
    </source>
</evidence>
<feature type="binding site" evidence="7">
    <location>
        <begin position="71"/>
        <end position="72"/>
    </location>
    <ligand>
        <name>substrate</name>
    </ligand>
</feature>
<sequence length="463" mass="48625">MTLVAGVDTSTQSCKVLVVDAESGEIVRQGAASHPDGTEVHPDHWWTAFQSASAAAGGLDDVAAISVGGQQHGMVALDASGEVIRPALLWNDTRSAGAARELREEFDGWVPAVGYLPLASFTNTKLRWMADAEPENAARVAAVALPHDWLTWKIQGSGVLADLFTDRSDASGTGYFDSVANEYRRDLLSLALRRDASSVILPRVLAPDEGVDGGRWILGPGCGDNAGAALGLDLRPGQTSVSLGTSGVVAAVSATPAYDESGLVNGFADASGSWLPLTATLNAARILDAARRVLGVDFDELSRLALSAPSGAEGLVMVPWFEGERTPNLPDATASLVSMTLKNFTPENVARAAVEGLLCLMGEGLEAIRRLGVTIERVSLIGGGSKSEAVRRLAPEVLGVPVDVPAPAEYVALGAARQAAWALTGTRPAWESSSTETYEAESRPEIAERYREVAERLVTSNGW</sequence>
<dbReference type="CDD" id="cd07809">
    <property type="entry name" value="ASKHA_NBD_FGGY_BaXK-like"/>
    <property type="match status" value="1"/>
</dbReference>
<evidence type="ECO:0000313" key="11">
    <source>
        <dbReference type="EMBL" id="OCL33355.1"/>
    </source>
</evidence>
<comment type="catalytic activity">
    <reaction evidence="7 8">
        <text>D-xylulose + ATP = D-xylulose 5-phosphate + ADP + H(+)</text>
        <dbReference type="Rhea" id="RHEA:10964"/>
        <dbReference type="ChEBI" id="CHEBI:15378"/>
        <dbReference type="ChEBI" id="CHEBI:17140"/>
        <dbReference type="ChEBI" id="CHEBI:30616"/>
        <dbReference type="ChEBI" id="CHEBI:57737"/>
        <dbReference type="ChEBI" id="CHEBI:456216"/>
        <dbReference type="EC" id="2.7.1.17"/>
    </reaction>
</comment>
<dbReference type="InterPro" id="IPR043129">
    <property type="entry name" value="ATPase_NBD"/>
</dbReference>
<keyword evidence="6 7" id="KW-0067">ATP-binding</keyword>
<keyword evidence="12" id="KW-1185">Reference proteome</keyword>
<feature type="site" description="Important for activity" evidence="7">
    <location>
        <position position="8"/>
    </location>
</feature>
<dbReference type="HAMAP" id="MF_02220">
    <property type="entry name" value="XylB"/>
    <property type="match status" value="1"/>
</dbReference>
<dbReference type="AlphaFoldDB" id="A0A1C0ALH0"/>
<proteinExistence type="inferred from homology"/>
<dbReference type="GO" id="GO:0005524">
    <property type="term" value="F:ATP binding"/>
    <property type="evidence" value="ECO:0007669"/>
    <property type="project" value="UniProtKB-UniRule"/>
</dbReference>
<keyword evidence="4 7" id="KW-0547">Nucleotide-binding</keyword>
<dbReference type="InterPro" id="IPR000577">
    <property type="entry name" value="Carb_kinase_FGGY"/>
</dbReference>
<comment type="similarity">
    <text evidence="1 7 8">Belongs to the FGGY kinase family.</text>
</comment>
<keyword evidence="5 7" id="KW-0418">Kinase</keyword>
<dbReference type="InterPro" id="IPR050406">
    <property type="entry name" value="FGGY_Carb_Kinase"/>
</dbReference>
<gene>
    <name evidence="7 8" type="primary">xylB</name>
    <name evidence="11" type="ORF">BCR15_05905</name>
</gene>
<dbReference type="NCBIfam" id="TIGR01312">
    <property type="entry name" value="XylB"/>
    <property type="match status" value="1"/>
</dbReference>
<dbReference type="PANTHER" id="PTHR43095">
    <property type="entry name" value="SUGAR KINASE"/>
    <property type="match status" value="1"/>
</dbReference>
<dbReference type="InterPro" id="IPR018484">
    <property type="entry name" value="FGGY_N"/>
</dbReference>
<evidence type="ECO:0000256" key="3">
    <source>
        <dbReference type="ARBA" id="ARBA00022679"/>
    </source>
</evidence>
<keyword evidence="2 7" id="KW-0859">Xylose metabolism</keyword>
<keyword evidence="7 8" id="KW-0119">Carbohydrate metabolism</keyword>
<protein>
    <recommendedName>
        <fullName evidence="7 8">Xylulose kinase</fullName>
        <shortName evidence="7 8">Xylulokinase</shortName>
        <ecNumber evidence="7 8">2.7.1.17</ecNumber>
    </recommendedName>
</protein>
<name>A0A1C0ALH0_9ACTN</name>
<accession>A0A1C0ALH0</accession>
<dbReference type="GO" id="GO:0042732">
    <property type="term" value="P:D-xylose metabolic process"/>
    <property type="evidence" value="ECO:0007669"/>
    <property type="project" value="UniProtKB-KW"/>
</dbReference>
<feature type="domain" description="Carbohydrate kinase FGGY C-terminal" evidence="10">
    <location>
        <begin position="240"/>
        <end position="423"/>
    </location>
</feature>
<dbReference type="Proteomes" id="UP000093501">
    <property type="component" value="Unassembled WGS sequence"/>
</dbReference>
<dbReference type="EC" id="2.7.1.17" evidence="7 8"/>